<protein>
    <submittedName>
        <fullName evidence="2">J domain-containing protein</fullName>
    </submittedName>
</protein>
<dbReference type="AlphaFoldDB" id="A0A833H210"/>
<gene>
    <name evidence="2" type="ORF">F9K24_08865</name>
</gene>
<evidence type="ECO:0000313" key="3">
    <source>
        <dbReference type="Proteomes" id="UP000460298"/>
    </source>
</evidence>
<dbReference type="SMART" id="SM00271">
    <property type="entry name" value="DnaJ"/>
    <property type="match status" value="1"/>
</dbReference>
<dbReference type="EMBL" id="WBUI01000007">
    <property type="protein sequence ID" value="KAB2932967.1"/>
    <property type="molecule type" value="Genomic_DNA"/>
</dbReference>
<dbReference type="PROSITE" id="PS50076">
    <property type="entry name" value="DNAJ_2"/>
    <property type="match status" value="1"/>
</dbReference>
<dbReference type="Gene3D" id="1.10.287.110">
    <property type="entry name" value="DnaJ domain"/>
    <property type="match status" value="1"/>
</dbReference>
<name>A0A833H210_9LEPT</name>
<dbReference type="InterPro" id="IPR036869">
    <property type="entry name" value="J_dom_sf"/>
</dbReference>
<reference evidence="2 3" key="1">
    <citation type="submission" date="2019-10" db="EMBL/GenBank/DDBJ databases">
        <title>Extracellular Electron Transfer in a Candidatus Methanoperedens spp. Enrichment Culture.</title>
        <authorList>
            <person name="Berger S."/>
            <person name="Rangel Shaw D."/>
            <person name="Berben T."/>
            <person name="In 'T Zandt M."/>
            <person name="Frank J."/>
            <person name="Reimann J."/>
            <person name="Jetten M.S.M."/>
            <person name="Welte C.U."/>
        </authorList>
    </citation>
    <scope>NUCLEOTIDE SEQUENCE [LARGE SCALE GENOMIC DNA]</scope>
    <source>
        <strain evidence="2">SB12</strain>
    </source>
</reference>
<sequence length="210" mass="24155">MQTEQMDDLEKYCSILGVQAGDSAEIVKEAFRLRIKEVHPDRESGDSEEARLLIEAYRELKNGVPRVEKKTAIPRPYRQADDIGRQTYESLYRDGSYADARIYDIISKTVAAAPKSVFDRLLEPLGQLPPSRGAEFLERAEHALQSIVRRYRASVRPGRRRASDLIRDLNQVKVLYRDVGNRHPSLLSRCKYRLSQIDELMLQARSELHS</sequence>
<dbReference type="SUPFAM" id="SSF46565">
    <property type="entry name" value="Chaperone J-domain"/>
    <property type="match status" value="1"/>
</dbReference>
<dbReference type="Proteomes" id="UP000460298">
    <property type="component" value="Unassembled WGS sequence"/>
</dbReference>
<dbReference type="InterPro" id="IPR001623">
    <property type="entry name" value="DnaJ_domain"/>
</dbReference>
<proteinExistence type="predicted"/>
<feature type="domain" description="J" evidence="1">
    <location>
        <begin position="11"/>
        <end position="92"/>
    </location>
</feature>
<organism evidence="2 3">
    <name type="scientific">Leptonema illini</name>
    <dbReference type="NCBI Taxonomy" id="183"/>
    <lineage>
        <taxon>Bacteria</taxon>
        <taxon>Pseudomonadati</taxon>
        <taxon>Spirochaetota</taxon>
        <taxon>Spirochaetia</taxon>
        <taxon>Leptospirales</taxon>
        <taxon>Leptospiraceae</taxon>
        <taxon>Leptonema</taxon>
    </lineage>
</organism>
<dbReference type="RefSeq" id="WP_002773247.1">
    <property type="nucleotide sequence ID" value="NZ_JQDG01000028.1"/>
</dbReference>
<dbReference type="OrthoDB" id="9779889at2"/>
<dbReference type="CDD" id="cd06257">
    <property type="entry name" value="DnaJ"/>
    <property type="match status" value="1"/>
</dbReference>
<accession>A0A833H210</accession>
<evidence type="ECO:0000313" key="2">
    <source>
        <dbReference type="EMBL" id="KAB2932967.1"/>
    </source>
</evidence>
<evidence type="ECO:0000259" key="1">
    <source>
        <dbReference type="PROSITE" id="PS50076"/>
    </source>
</evidence>
<comment type="caution">
    <text evidence="2">The sequence shown here is derived from an EMBL/GenBank/DDBJ whole genome shotgun (WGS) entry which is preliminary data.</text>
</comment>